<evidence type="ECO:0000313" key="3">
    <source>
        <dbReference type="Proteomes" id="UP000053477"/>
    </source>
</evidence>
<dbReference type="InParanoid" id="A0A0H2RZK5"/>
<gene>
    <name evidence="2" type="ORF">SCHPADRAFT_176200</name>
</gene>
<evidence type="ECO:0000313" key="2">
    <source>
        <dbReference type="EMBL" id="KLO17189.1"/>
    </source>
</evidence>
<reference evidence="2 3" key="1">
    <citation type="submission" date="2015-04" db="EMBL/GenBank/DDBJ databases">
        <title>Complete genome sequence of Schizopora paradoxa KUC8140, a cosmopolitan wood degrader in East Asia.</title>
        <authorList>
            <consortium name="DOE Joint Genome Institute"/>
            <person name="Min B."/>
            <person name="Park H."/>
            <person name="Jang Y."/>
            <person name="Kim J.-J."/>
            <person name="Kim K.H."/>
            <person name="Pangilinan J."/>
            <person name="Lipzen A."/>
            <person name="Riley R."/>
            <person name="Grigoriev I.V."/>
            <person name="Spatafora J.W."/>
            <person name="Choi I.-G."/>
        </authorList>
    </citation>
    <scope>NUCLEOTIDE SEQUENCE [LARGE SCALE GENOMIC DNA]</scope>
    <source>
        <strain evidence="2 3">KUC8140</strain>
    </source>
</reference>
<dbReference type="EMBL" id="KQ085907">
    <property type="protein sequence ID" value="KLO17189.1"/>
    <property type="molecule type" value="Genomic_DNA"/>
</dbReference>
<proteinExistence type="predicted"/>
<organism evidence="2 3">
    <name type="scientific">Schizopora paradoxa</name>
    <dbReference type="NCBI Taxonomy" id="27342"/>
    <lineage>
        <taxon>Eukaryota</taxon>
        <taxon>Fungi</taxon>
        <taxon>Dikarya</taxon>
        <taxon>Basidiomycota</taxon>
        <taxon>Agaricomycotina</taxon>
        <taxon>Agaricomycetes</taxon>
        <taxon>Hymenochaetales</taxon>
        <taxon>Schizoporaceae</taxon>
        <taxon>Schizopora</taxon>
    </lineage>
</organism>
<dbReference type="AlphaFoldDB" id="A0A0H2RZK5"/>
<feature type="region of interest" description="Disordered" evidence="1">
    <location>
        <begin position="153"/>
        <end position="177"/>
    </location>
</feature>
<accession>A0A0H2RZK5</accession>
<keyword evidence="3" id="KW-1185">Reference proteome</keyword>
<protein>
    <submittedName>
        <fullName evidence="2">Uncharacterized protein</fullName>
    </submittedName>
</protein>
<evidence type="ECO:0000256" key="1">
    <source>
        <dbReference type="SAM" id="MobiDB-lite"/>
    </source>
</evidence>
<sequence>MDRSQYGYYGQNPNNMRHSIFPNATAGGYGGLAPFIPGQQPSQNRLELPSLGGLPPLHTDFTRQRTMSGVHMSLPDLPTLGQPLSYLQTRPRVSSMNLPLGGGLPGGSVYAPQPLPGNFRPRLASNNGQLPGGRTGGYAGEAQYMRPSIGQTALPSRLGQPSSITRPASTRPGITSQSRVSEVMVSSKGDVGRKLRISLGNQITFDQKALASANLWNAKYSEDKKIDAEKIVEKFEDHLKKEFRRWIRERGVHLGKYKLQVSKLGRLWISVDDVEVGNHLTFIISIQTTLPGMTLSNPGQENPCAATNVIFSLRDDFKAEDLYSAMIQTRSVNKVDYEGIEARVFDALHMPPPFQYSTYSRLR</sequence>
<dbReference type="Proteomes" id="UP000053477">
    <property type="component" value="Unassembled WGS sequence"/>
</dbReference>
<name>A0A0H2RZK5_9AGAM</name>